<accession>A0A6B3C5A5</accession>
<gene>
    <name evidence="2" type="ORF">G3I71_40710</name>
</gene>
<evidence type="ECO:0008006" key="3">
    <source>
        <dbReference type="Google" id="ProtNLM"/>
    </source>
</evidence>
<evidence type="ECO:0000313" key="2">
    <source>
        <dbReference type="EMBL" id="NEC91965.1"/>
    </source>
</evidence>
<evidence type="ECO:0000256" key="1">
    <source>
        <dbReference type="SAM" id="MobiDB-lite"/>
    </source>
</evidence>
<organism evidence="2">
    <name type="scientific">Streptomyces sp. SID12501</name>
    <dbReference type="NCBI Taxonomy" id="2706042"/>
    <lineage>
        <taxon>Bacteria</taxon>
        <taxon>Bacillati</taxon>
        <taxon>Actinomycetota</taxon>
        <taxon>Actinomycetes</taxon>
        <taxon>Kitasatosporales</taxon>
        <taxon>Streptomycetaceae</taxon>
        <taxon>Streptomyces</taxon>
    </lineage>
</organism>
<comment type="caution">
    <text evidence="2">The sequence shown here is derived from an EMBL/GenBank/DDBJ whole genome shotgun (WGS) entry which is preliminary data.</text>
</comment>
<feature type="region of interest" description="Disordered" evidence="1">
    <location>
        <begin position="74"/>
        <end position="93"/>
    </location>
</feature>
<protein>
    <recommendedName>
        <fullName evidence="3">Lipoprotein</fullName>
    </recommendedName>
</protein>
<name>A0A6B3C5A5_9ACTN</name>
<dbReference type="EMBL" id="JAAGLU010000053">
    <property type="protein sequence ID" value="NEC91965.1"/>
    <property type="molecule type" value="Genomic_DNA"/>
</dbReference>
<dbReference type="PROSITE" id="PS51257">
    <property type="entry name" value="PROKAR_LIPOPROTEIN"/>
    <property type="match status" value="1"/>
</dbReference>
<dbReference type="AlphaFoldDB" id="A0A6B3C5A5"/>
<sequence>MVALRRIRLRSRGRRTAVAVAGLVVAVAGGVVACDPGGLGSTTVAYTTDQTMTKELERRNVGVQWLTCTASVNNGNKASASGSSPSPSENTYADVDCQGKTTDGKDITVAGKVTRAVNGRCVRGNLTVKIDGKQWLRVSGLGNCDVPSTPTRTTPATWKPSDNGQPGPTVTVTVTRTIWCQENPNCLPVEGK</sequence>
<proteinExistence type="predicted"/>
<feature type="region of interest" description="Disordered" evidence="1">
    <location>
        <begin position="146"/>
        <end position="168"/>
    </location>
</feature>
<dbReference type="RefSeq" id="WP_164323183.1">
    <property type="nucleotide sequence ID" value="NZ_JAAGLU010000053.1"/>
</dbReference>
<reference evidence="2" key="1">
    <citation type="submission" date="2020-01" db="EMBL/GenBank/DDBJ databases">
        <title>Insect and environment-associated Actinomycetes.</title>
        <authorList>
            <person name="Currrie C."/>
            <person name="Chevrette M."/>
            <person name="Carlson C."/>
            <person name="Stubbendieck R."/>
            <person name="Wendt-Pienkowski E."/>
        </authorList>
    </citation>
    <scope>NUCLEOTIDE SEQUENCE</scope>
    <source>
        <strain evidence="2">SID12501</strain>
    </source>
</reference>
<feature type="compositionally biased region" description="Low complexity" evidence="1">
    <location>
        <begin position="74"/>
        <end position="88"/>
    </location>
</feature>